<evidence type="ECO:0000313" key="5">
    <source>
        <dbReference type="Proteomes" id="UP000006552"/>
    </source>
</evidence>
<dbReference type="InterPro" id="IPR001753">
    <property type="entry name" value="Enoyl-CoA_hydra/iso"/>
</dbReference>
<dbReference type="GO" id="GO:0016836">
    <property type="term" value="F:hydro-lyase activity"/>
    <property type="evidence" value="ECO:0007669"/>
    <property type="project" value="UniProtKB-ARBA"/>
</dbReference>
<dbReference type="InterPro" id="IPR018376">
    <property type="entry name" value="Enoyl-CoA_hyd/isom_CS"/>
</dbReference>
<dbReference type="AlphaFoldDB" id="Q5NW51"/>
<dbReference type="InterPro" id="IPR014748">
    <property type="entry name" value="Enoyl-CoA_hydra_C"/>
</dbReference>
<dbReference type="Gene3D" id="1.10.12.10">
    <property type="entry name" value="Lyase 2-enoyl-coa Hydratase, Chain A, domain 2"/>
    <property type="match status" value="1"/>
</dbReference>
<protein>
    <submittedName>
        <fullName evidence="4">Enoyl-CoA hydratase</fullName>
    </submittedName>
</protein>
<keyword evidence="5" id="KW-1185">Reference proteome</keyword>
<evidence type="ECO:0000256" key="3">
    <source>
        <dbReference type="RuleBase" id="RU003707"/>
    </source>
</evidence>
<dbReference type="Pfam" id="PF00378">
    <property type="entry name" value="ECH_1"/>
    <property type="match status" value="1"/>
</dbReference>
<evidence type="ECO:0000256" key="2">
    <source>
        <dbReference type="ARBA" id="ARBA00023239"/>
    </source>
</evidence>
<keyword evidence="4" id="KW-0614">Plasmid</keyword>
<reference evidence="4 5" key="1">
    <citation type="journal article" date="2005" name="Arch. Microbiol.">
        <title>The genome sequence of an anaerobic aromatic-degrading denitrifying bacterium, strain EbN1.</title>
        <authorList>
            <person name="Rabus R."/>
            <person name="Kube M."/>
            <person name="Heider J."/>
            <person name="Beck A."/>
            <person name="Heitmann K."/>
            <person name="Widdel F."/>
            <person name="Reinhardt R."/>
        </authorList>
    </citation>
    <scope>NUCLEOTIDE SEQUENCE [LARGE SCALE GENOMIC DNA]</scope>
    <source>
        <strain evidence="4 5">EbN1</strain>
        <plasmid evidence="5">Plasmid pAzo2</plasmid>
    </source>
</reference>
<dbReference type="EMBL" id="CR555308">
    <property type="protein sequence ID" value="CAI10713.1"/>
    <property type="molecule type" value="Genomic_DNA"/>
</dbReference>
<dbReference type="FunFam" id="1.10.12.10:FF:000001">
    <property type="entry name" value="Probable enoyl-CoA hydratase, mitochondrial"/>
    <property type="match status" value="1"/>
</dbReference>
<dbReference type="Proteomes" id="UP000006552">
    <property type="component" value="Plasmid 2"/>
</dbReference>
<dbReference type="PANTHER" id="PTHR11941:SF54">
    <property type="entry name" value="ENOYL-COA HYDRATASE, MITOCHONDRIAL"/>
    <property type="match status" value="1"/>
</dbReference>
<dbReference type="eggNOG" id="COG1024">
    <property type="taxonomic scope" value="Bacteria"/>
</dbReference>
<evidence type="ECO:0000256" key="1">
    <source>
        <dbReference type="ARBA" id="ARBA00005254"/>
    </source>
</evidence>
<dbReference type="Gene3D" id="3.90.226.10">
    <property type="entry name" value="2-enoyl-CoA Hydratase, Chain A, domain 1"/>
    <property type="match status" value="1"/>
</dbReference>
<keyword evidence="2" id="KW-0456">Lyase</keyword>
<proteinExistence type="inferred from homology"/>
<comment type="similarity">
    <text evidence="1 3">Belongs to the enoyl-CoA hydratase/isomerase family.</text>
</comment>
<dbReference type="CDD" id="cd06558">
    <property type="entry name" value="crotonase-like"/>
    <property type="match status" value="1"/>
</dbReference>
<dbReference type="PANTHER" id="PTHR11941">
    <property type="entry name" value="ENOYL-COA HYDRATASE-RELATED"/>
    <property type="match status" value="1"/>
</dbReference>
<dbReference type="HOGENOM" id="CLU_009834_7_6_4"/>
<dbReference type="InterPro" id="IPR029045">
    <property type="entry name" value="ClpP/crotonase-like_dom_sf"/>
</dbReference>
<organism evidence="4 5">
    <name type="scientific">Aromatoleum aromaticum (strain DSM 19018 / LMG 30748 / EbN1)</name>
    <name type="common">Azoarcus sp. (strain EbN1)</name>
    <dbReference type="NCBI Taxonomy" id="76114"/>
    <lineage>
        <taxon>Bacteria</taxon>
        <taxon>Pseudomonadati</taxon>
        <taxon>Pseudomonadota</taxon>
        <taxon>Betaproteobacteria</taxon>
        <taxon>Rhodocyclales</taxon>
        <taxon>Rhodocyclaceae</taxon>
        <taxon>Aromatoleum</taxon>
    </lineage>
</organism>
<gene>
    <name evidence="4" type="primary">enoH</name>
    <name evidence="4" type="ORF">p2A389</name>
</gene>
<accession>Q5NW51</accession>
<dbReference type="GO" id="GO:0006635">
    <property type="term" value="P:fatty acid beta-oxidation"/>
    <property type="evidence" value="ECO:0007669"/>
    <property type="project" value="TreeGrafter"/>
</dbReference>
<dbReference type="PROSITE" id="PS00166">
    <property type="entry name" value="ENOYL_COA_HYDRATASE"/>
    <property type="match status" value="1"/>
</dbReference>
<dbReference type="KEGG" id="eba:p2A389"/>
<dbReference type="OrthoDB" id="9775794at2"/>
<dbReference type="FunFam" id="3.90.226.10:FF:000009">
    <property type="entry name" value="Carnitinyl-CoA dehydratase"/>
    <property type="match status" value="1"/>
</dbReference>
<dbReference type="SUPFAM" id="SSF52096">
    <property type="entry name" value="ClpP/crotonase"/>
    <property type="match status" value="1"/>
</dbReference>
<name>Q5NW51_AROAE</name>
<evidence type="ECO:0000313" key="4">
    <source>
        <dbReference type="EMBL" id="CAI10713.1"/>
    </source>
</evidence>
<geneLocation type="plasmid" evidence="5">
    <name>pAzo2</name>
</geneLocation>
<sequence length="263" mass="27905">MTTANEHVKIERQGAVALVTLNRPEALNAINDDIRGSLPQMLREFDADVEIGAIVIAGSGERGFSVGADIKESRPNDSPIATRRRLVPTTWIEALDATCKPVIAAIHGFCLGGGMELALACDVRVVAKGAEFALPETALGLMPGGGGTQRLPRLIGLSRSLDLLLTGDRIGAEEAYRIGIATRLAESPEAALAEAMRVAELIAARPRVAVAYVKEAARAGLDMDLANGLKLEKSLFALLTSSADRIEAARAFREKRQPNFIGA</sequence>
<dbReference type="RefSeq" id="WP_011254932.1">
    <property type="nucleotide sequence ID" value="NC_006824.1"/>
</dbReference>